<feature type="domain" description="Ephrin RBD" evidence="3">
    <location>
        <begin position="1"/>
        <end position="123"/>
    </location>
</feature>
<dbReference type="WBParaSite" id="BXY_0739100.1">
    <property type="protein sequence ID" value="BXY_0739100.1"/>
    <property type="gene ID" value="BXY_0739100"/>
</dbReference>
<keyword evidence="6" id="KW-1185">Reference proteome</keyword>
<comment type="caution">
    <text evidence="1">Lacks conserved residue(s) required for the propagation of feature annotation.</text>
</comment>
<evidence type="ECO:0000313" key="6">
    <source>
        <dbReference type="Proteomes" id="UP000659654"/>
    </source>
</evidence>
<dbReference type="AlphaFoldDB" id="A0A1I7S311"/>
<dbReference type="Pfam" id="PF00812">
    <property type="entry name" value="Ephrin"/>
    <property type="match status" value="1"/>
</dbReference>
<dbReference type="EMBL" id="CAJFCV020000004">
    <property type="protein sequence ID" value="CAG9116057.1"/>
    <property type="molecule type" value="Genomic_DNA"/>
</dbReference>
<proteinExistence type="inferred from homology"/>
<name>A0A1I7S311_BURXY</name>
<dbReference type="SMR" id="A0A1I7S311"/>
<dbReference type="PROSITE" id="PS51551">
    <property type="entry name" value="EPHRIN_RBD_2"/>
    <property type="match status" value="1"/>
</dbReference>
<feature type="compositionally biased region" description="Basic residues" evidence="2">
    <location>
        <begin position="169"/>
        <end position="178"/>
    </location>
</feature>
<dbReference type="OrthoDB" id="5788782at2759"/>
<reference evidence="4" key="2">
    <citation type="submission" date="2020-09" db="EMBL/GenBank/DDBJ databases">
        <authorList>
            <person name="Kikuchi T."/>
        </authorList>
    </citation>
    <scope>NUCLEOTIDE SEQUENCE</scope>
    <source>
        <strain evidence="4">Ka4C1</strain>
    </source>
</reference>
<dbReference type="Gene3D" id="2.60.40.420">
    <property type="entry name" value="Cupredoxins - blue copper proteins"/>
    <property type="match status" value="1"/>
</dbReference>
<dbReference type="Proteomes" id="UP000659654">
    <property type="component" value="Unassembled WGS sequence"/>
</dbReference>
<evidence type="ECO:0000256" key="1">
    <source>
        <dbReference type="PROSITE-ProRule" id="PRU00884"/>
    </source>
</evidence>
<dbReference type="SUPFAM" id="SSF49503">
    <property type="entry name" value="Cupredoxins"/>
    <property type="match status" value="1"/>
</dbReference>
<dbReference type="GO" id="GO:0016020">
    <property type="term" value="C:membrane"/>
    <property type="evidence" value="ECO:0007669"/>
    <property type="project" value="InterPro"/>
</dbReference>
<feature type="region of interest" description="Disordered" evidence="2">
    <location>
        <begin position="168"/>
        <end position="203"/>
    </location>
</feature>
<comment type="similarity">
    <text evidence="1">Belongs to the ephrin family.</text>
</comment>
<dbReference type="InterPro" id="IPR008972">
    <property type="entry name" value="Cupredoxin"/>
</dbReference>
<dbReference type="InterPro" id="IPR001799">
    <property type="entry name" value="Ephrin_RBD"/>
</dbReference>
<evidence type="ECO:0000313" key="7">
    <source>
        <dbReference type="WBParaSite" id="BXY_0739100.1"/>
    </source>
</evidence>
<protein>
    <submittedName>
        <fullName evidence="4">(pine wood nematode) hypothetical protein</fullName>
    </submittedName>
    <submittedName>
        <fullName evidence="7">Ephrin RBD domain-containing protein</fullName>
    </submittedName>
</protein>
<reference evidence="7" key="1">
    <citation type="submission" date="2016-11" db="UniProtKB">
        <authorList>
            <consortium name="WormBaseParasite"/>
        </authorList>
    </citation>
    <scope>IDENTIFICATION</scope>
</reference>
<evidence type="ECO:0000313" key="4">
    <source>
        <dbReference type="EMBL" id="CAD5226656.1"/>
    </source>
</evidence>
<gene>
    <name evidence="4" type="ORF">BXYJ_LOCUS9201</name>
</gene>
<dbReference type="EMBL" id="CAJFDI010000004">
    <property type="protein sequence ID" value="CAD5226656.1"/>
    <property type="molecule type" value="Genomic_DNA"/>
</dbReference>
<organism evidence="5 7">
    <name type="scientific">Bursaphelenchus xylophilus</name>
    <name type="common">Pinewood nematode worm</name>
    <name type="synonym">Aphelenchoides xylophilus</name>
    <dbReference type="NCBI Taxonomy" id="6326"/>
    <lineage>
        <taxon>Eukaryota</taxon>
        <taxon>Metazoa</taxon>
        <taxon>Ecdysozoa</taxon>
        <taxon>Nematoda</taxon>
        <taxon>Chromadorea</taxon>
        <taxon>Rhabditida</taxon>
        <taxon>Tylenchina</taxon>
        <taxon>Tylenchomorpha</taxon>
        <taxon>Aphelenchoidea</taxon>
        <taxon>Aphelenchoididae</taxon>
        <taxon>Bursaphelenchus</taxon>
    </lineage>
</organism>
<feature type="compositionally biased region" description="Polar residues" evidence="2">
    <location>
        <begin position="186"/>
        <end position="197"/>
    </location>
</feature>
<accession>A0A1I7S311</accession>
<dbReference type="Proteomes" id="UP000582659">
    <property type="component" value="Unassembled WGS sequence"/>
</dbReference>
<evidence type="ECO:0000313" key="5">
    <source>
        <dbReference type="Proteomes" id="UP000095284"/>
    </source>
</evidence>
<sequence>MISVDWSPSSDLFDNGIHIRTIFVRLNDLLKFRCPNGLSLQIHLMNSLDALECRFQNDKSAIGFCSPETTDPRLVIRKFSPMPDQPLFQEKEAYYFAAATNDTFGRLNDGLCRKVGMRLRIFVLPKDAVGSDLPVMDLTRSLWLREQIKESEGKEMIEASTAFTTTTHSVRRIHHMKPPKRDPTHRSQPTRHITAESNPDGLKYDVGERKITTNEITEFSHLGSLPNPLANHLPQLEFEVGYEDVNASPSIRVYKTIVSLLLLRIFF</sequence>
<evidence type="ECO:0000259" key="3">
    <source>
        <dbReference type="PROSITE" id="PS51551"/>
    </source>
</evidence>
<dbReference type="Proteomes" id="UP000095284">
    <property type="component" value="Unplaced"/>
</dbReference>
<evidence type="ECO:0000256" key="2">
    <source>
        <dbReference type="SAM" id="MobiDB-lite"/>
    </source>
</evidence>